<dbReference type="RefSeq" id="WP_136881049.1">
    <property type="nucleotide sequence ID" value="NZ_SWDX01000006.1"/>
</dbReference>
<comment type="caution">
    <text evidence="1">The sequence shown here is derived from an EMBL/GenBank/DDBJ whole genome shotgun (WGS) entry which is preliminary data.</text>
</comment>
<gene>
    <name evidence="1" type="ORF">FBD94_16730</name>
</gene>
<dbReference type="Proteomes" id="UP000309594">
    <property type="component" value="Unassembled WGS sequence"/>
</dbReference>
<proteinExistence type="predicted"/>
<organism evidence="1 2">
    <name type="scientific">Pedobacter hiemivivus</name>
    <dbReference type="NCBI Taxonomy" id="2530454"/>
    <lineage>
        <taxon>Bacteria</taxon>
        <taxon>Pseudomonadati</taxon>
        <taxon>Bacteroidota</taxon>
        <taxon>Sphingobacteriia</taxon>
        <taxon>Sphingobacteriales</taxon>
        <taxon>Sphingobacteriaceae</taxon>
        <taxon>Pedobacter</taxon>
    </lineage>
</organism>
<reference evidence="1 2" key="1">
    <citation type="submission" date="2019-04" db="EMBL/GenBank/DDBJ databases">
        <title>Pedobacter sp. RP-1-16 sp. nov., isolated from Arctic soil.</title>
        <authorList>
            <person name="Dahal R.H."/>
            <person name="Kim D.-U."/>
        </authorList>
    </citation>
    <scope>NUCLEOTIDE SEQUENCE [LARGE SCALE GENOMIC DNA]</scope>
    <source>
        <strain evidence="1 2">RP-1-16</strain>
    </source>
</reference>
<accession>A0A4V5PD33</accession>
<sequence length="396" mass="45949">MIEIKSSINIQQINHLYRELADLSGKQIQIDLKLPKAIQKRNFGVVFSLLQFICTWIRNEDSGALILPVSTDAEAIDYLTNEFVYPSVVLSWEKQIRNINGENIRSFLKAPSQEYYRKLDFFENKERDSIPVFCFDHDLSKRGKSRVFYDAENQLLSEAYLDFTLHPALVKLSNHFNKRVFKSAVKNELNSIYGIISELFTNTHEHARTNEKGFNLYPNLRSLYIKFHKAPVQTYLQTYKELPGLVKFFNSEFKVNDQNELYLIELSFLDSGPGYVKRFTGRSDIIMPIEQEVEIIKQCLSIHKTSAPESNKSIKGYGLDRMLELLNGKGFLRIKTGHADVFRDMKNVAHIKDIKKSSDIVLYDWSTNSDDNFTVNQWSEGALISIFYPLDFLPYD</sequence>
<dbReference type="EMBL" id="SWDX01000006">
    <property type="protein sequence ID" value="TKC59176.1"/>
    <property type="molecule type" value="Genomic_DNA"/>
</dbReference>
<protein>
    <recommendedName>
        <fullName evidence="3">ATP-binding protein</fullName>
    </recommendedName>
</protein>
<evidence type="ECO:0000313" key="2">
    <source>
        <dbReference type="Proteomes" id="UP000309594"/>
    </source>
</evidence>
<evidence type="ECO:0000313" key="1">
    <source>
        <dbReference type="EMBL" id="TKC59176.1"/>
    </source>
</evidence>
<evidence type="ECO:0008006" key="3">
    <source>
        <dbReference type="Google" id="ProtNLM"/>
    </source>
</evidence>
<name>A0A4V5PD33_9SPHI</name>
<dbReference type="AlphaFoldDB" id="A0A4V5PD33"/>